<name>A0A448ZS33_9STRA</name>
<gene>
    <name evidence="1" type="ORF">PSNMU_V1.4_AUG-EV-PASAV3_0119960</name>
</gene>
<dbReference type="PANTHER" id="PTHR46014">
    <property type="entry name" value="TETRATRICOPEPTIDE REPEAT PROTEIN 1"/>
    <property type="match status" value="1"/>
</dbReference>
<dbReference type="OrthoDB" id="1872379at2759"/>
<evidence type="ECO:0000313" key="1">
    <source>
        <dbReference type="EMBL" id="VEU44859.1"/>
    </source>
</evidence>
<sequence>MKDVKELADNVEDLKNDGMMNMDLAFDGMWSFSGYCGMMVQLAHFFVESKQGREENKGFGENDEDDEDEFLFVGSMDISAEETIIRCQENLEERNLHMADGVLRRLVEGCCPPKIRITRLDEDTLKKLIDYKVQGNHFFGRHEFREAIDFYDLALSSIPETQRRLYIAPRNQIQEIVNVLSNKAECLLRKVKYEEAAETATDALIFMADHEKSRIRRAKAGLEIGKYDRYEATSRGDGSMTGVAFLVQSKYDLEEVLNAPDATLVGRQTAEEILHQVDKLLKGAKKKVLSKDPNPEWDLNVLKIQSRCW</sequence>
<dbReference type="Proteomes" id="UP000291116">
    <property type="component" value="Unassembled WGS sequence"/>
</dbReference>
<evidence type="ECO:0000313" key="2">
    <source>
        <dbReference type="Proteomes" id="UP000291116"/>
    </source>
</evidence>
<dbReference type="AlphaFoldDB" id="A0A448ZS33"/>
<dbReference type="EMBL" id="CAACVS010000671">
    <property type="protein sequence ID" value="VEU44859.1"/>
    <property type="molecule type" value="Genomic_DNA"/>
</dbReference>
<protein>
    <submittedName>
        <fullName evidence="1">Uncharacterized protein</fullName>
    </submittedName>
</protein>
<dbReference type="PANTHER" id="PTHR46014:SF1">
    <property type="entry name" value="TETRATRICOPEPTIDE REPEAT PROTEIN 1"/>
    <property type="match status" value="1"/>
</dbReference>
<proteinExistence type="predicted"/>
<organism evidence="1 2">
    <name type="scientific">Pseudo-nitzschia multistriata</name>
    <dbReference type="NCBI Taxonomy" id="183589"/>
    <lineage>
        <taxon>Eukaryota</taxon>
        <taxon>Sar</taxon>
        <taxon>Stramenopiles</taxon>
        <taxon>Ochrophyta</taxon>
        <taxon>Bacillariophyta</taxon>
        <taxon>Bacillariophyceae</taxon>
        <taxon>Bacillariophycidae</taxon>
        <taxon>Bacillariales</taxon>
        <taxon>Bacillariaceae</taxon>
        <taxon>Pseudo-nitzschia</taxon>
    </lineage>
</organism>
<reference evidence="1 2" key="1">
    <citation type="submission" date="2019-01" db="EMBL/GenBank/DDBJ databases">
        <authorList>
            <person name="Ferrante I. M."/>
        </authorList>
    </citation>
    <scope>NUCLEOTIDE SEQUENCE [LARGE SCALE GENOMIC DNA]</scope>
    <source>
        <strain evidence="1 2">B856</strain>
    </source>
</reference>
<dbReference type="SUPFAM" id="SSF48452">
    <property type="entry name" value="TPR-like"/>
    <property type="match status" value="1"/>
</dbReference>
<dbReference type="Gene3D" id="1.25.40.10">
    <property type="entry name" value="Tetratricopeptide repeat domain"/>
    <property type="match status" value="1"/>
</dbReference>
<dbReference type="InterPro" id="IPR052769">
    <property type="entry name" value="TPR_domain_protein"/>
</dbReference>
<keyword evidence="2" id="KW-1185">Reference proteome</keyword>
<accession>A0A448ZS33</accession>
<dbReference type="InterPro" id="IPR011990">
    <property type="entry name" value="TPR-like_helical_dom_sf"/>
</dbReference>